<dbReference type="EMBL" id="JAKKUT010000002">
    <property type="protein sequence ID" value="MDG2989863.1"/>
    <property type="molecule type" value="Genomic_DNA"/>
</dbReference>
<dbReference type="PANTHER" id="PTHR30189">
    <property type="entry name" value="LPS-ASSEMBLY PROTEIN"/>
    <property type="match status" value="1"/>
</dbReference>
<dbReference type="Pfam" id="PF12600">
    <property type="entry name" value="DUF3769"/>
    <property type="match status" value="1"/>
</dbReference>
<feature type="compositionally biased region" description="Pro residues" evidence="1">
    <location>
        <begin position="44"/>
        <end position="54"/>
    </location>
</feature>
<keyword evidence="3" id="KW-1185">Reference proteome</keyword>
<dbReference type="Gene3D" id="2.60.450.10">
    <property type="entry name" value="Lipopolysaccharide (LPS) transport protein A like domain"/>
    <property type="match status" value="1"/>
</dbReference>
<comment type="caution">
    <text evidence="2">The sequence shown here is derived from an EMBL/GenBank/DDBJ whole genome shotgun (WGS) entry which is preliminary data.</text>
</comment>
<evidence type="ECO:0000256" key="1">
    <source>
        <dbReference type="SAM" id="MobiDB-lite"/>
    </source>
</evidence>
<evidence type="ECO:0000313" key="2">
    <source>
        <dbReference type="EMBL" id="MDG2989863.1"/>
    </source>
</evidence>
<dbReference type="Proteomes" id="UP001154265">
    <property type="component" value="Unassembled WGS sequence"/>
</dbReference>
<dbReference type="RefSeq" id="WP_277865789.1">
    <property type="nucleotide sequence ID" value="NZ_JAKKUT010000002.1"/>
</dbReference>
<accession>A0ABT6EVT0</accession>
<sequence>MPFPLPPPDIAPPPLVSPQPVEIDTLAGTPESDLLGTTVRPNGAVPPSPSPNHYPNPLRLTQADADTAVIREDPLEAISDRQEYDLLRRLFNAIGNVLIRFREAELTADVVQTDLDNQILVAEGNVVLQRGDQTLRGDRLEYNLVLDRGVVINAVGVVNARRGSQDLDFSQRVDPLDTLGLPGFAPGRPRSPQAIATADVERMRFQADRLEFDGQRWIATNLRVTNDPFTPPELEYRANNATITTTPKGDTVLLARGGRLVFDQRIALPVFVRRYVVGRPYEFLPIEPGYDEEDRGGLYFTRRFHLLNTNASRVVISPAIYLQRIISNDFSVGRSDSYGATVDISHDFSPRTRLGAYGLLTTLDASNWGDTSRALLQLDQDLGKNHWLSLRSIYRERIFNGSLREQELRSSFGGTLTSPVYPLGNTGATIDYLVGGQYVTANSDLITLPPRPSLGRIQGVVNFNWGMSIWEGDTLPPTRSEGLRYSPEPIQPFVQFYTGAAGIANLYTNGSTQPAIRSGLGFRGQVGHFSRNWFDYTSFDLGYSYTFNNQSSPFLFDRIVDFSVVNVGLMQQVYGPIRVGTQMQINVETGAIFNTDVFLDYHRRTYGLGVRYNLDRQIAAVMFRLSGFNWRGTPDPFSSPVLGTSEDGVIVPGTR</sequence>
<feature type="compositionally biased region" description="Pro residues" evidence="1">
    <location>
        <begin position="1"/>
        <end position="17"/>
    </location>
</feature>
<gene>
    <name evidence="2" type="ORF">L3556_02775</name>
</gene>
<dbReference type="PANTHER" id="PTHR30189:SF1">
    <property type="entry name" value="LPS-ASSEMBLY PROTEIN LPTD"/>
    <property type="match status" value="1"/>
</dbReference>
<evidence type="ECO:0000313" key="3">
    <source>
        <dbReference type="Proteomes" id="UP001154265"/>
    </source>
</evidence>
<dbReference type="InterPro" id="IPR022244">
    <property type="entry name" value="DUF3769"/>
</dbReference>
<organism evidence="2 3">
    <name type="scientific">Candidatus Synechococcus calcipolaris G9</name>
    <dbReference type="NCBI Taxonomy" id="1497997"/>
    <lineage>
        <taxon>Bacteria</taxon>
        <taxon>Bacillati</taxon>
        <taxon>Cyanobacteriota</taxon>
        <taxon>Cyanophyceae</taxon>
        <taxon>Synechococcales</taxon>
        <taxon>Synechococcaceae</taxon>
        <taxon>Synechococcus</taxon>
    </lineage>
</organism>
<dbReference type="InterPro" id="IPR050218">
    <property type="entry name" value="LptD"/>
</dbReference>
<proteinExistence type="predicted"/>
<protein>
    <submittedName>
        <fullName evidence="2">DUF3769 domain-containing protein</fullName>
    </submittedName>
</protein>
<reference evidence="2" key="1">
    <citation type="journal article" date="2022" name="Genome Biol. Evol.">
        <title>A New Gene Family Diagnostic for Intracellular Biomineralization of Amorphous Ca Carbonates by Cyanobacteria.</title>
        <authorList>
            <person name="Benzerara K."/>
            <person name="Duprat E."/>
            <person name="Bitard-Feildel T."/>
            <person name="Caumes G."/>
            <person name="Cassier-Chauvat C."/>
            <person name="Chauvat F."/>
            <person name="Dezi M."/>
            <person name="Diop S.I."/>
            <person name="Gaschignard G."/>
            <person name="Gorgen S."/>
            <person name="Gugger M."/>
            <person name="Lopez-Garcia P."/>
            <person name="Millet M."/>
            <person name="Skouri-Panet F."/>
            <person name="Moreira D."/>
            <person name="Callebaut I."/>
        </authorList>
    </citation>
    <scope>NUCLEOTIDE SEQUENCE</scope>
    <source>
        <strain evidence="2">G9</strain>
    </source>
</reference>
<reference evidence="2" key="2">
    <citation type="submission" date="2022-01" db="EMBL/GenBank/DDBJ databases">
        <authorList>
            <person name="Zivanovic Y."/>
            <person name="Moreira D."/>
            <person name="Lopez-Garcia P."/>
        </authorList>
    </citation>
    <scope>NUCLEOTIDE SEQUENCE</scope>
    <source>
        <strain evidence="2">G9</strain>
    </source>
</reference>
<name>A0ABT6EVT0_9SYNE</name>
<feature type="region of interest" description="Disordered" evidence="1">
    <location>
        <begin position="1"/>
        <end position="56"/>
    </location>
</feature>